<sequence>MQKVPIPDQRPFLAREWKLQDLQRSMEYTDFQFGRFKSTIRDSAPEFGLDVYKVRSRQDPEKWNNFVLWVVENQQKLNDFVEHWPIEAYFNSWVCCKSKHRYRRKEKTGSSIAKHLKIQPPLVRKYVGLKPPPLRCITNSMAQIESRSEVPPVFQDSEIQNPCYNEAVRQPCLVCRDTPALASHSLSKLLQGELVCKGELVKLGIHSDVDLETLVLLGPDEVAELLDQASLTNLKKPLSGMPEEYSSESKFHVKQGATEADIREYIATVYTCQEHSNVQKLQAIPPKLLRLFNKLHIEHLIPAALLLGVHLTHTLKKIITFDNATVEGMICGQTAQIALSPLQKVVLQWALGKRGCF</sequence>
<reference evidence="1" key="2">
    <citation type="journal article" date="2023" name="Proc. Natl. Acad. Sci. U.S.A.">
        <title>A global phylogenomic analysis of the shiitake genus Lentinula.</title>
        <authorList>
            <person name="Sierra-Patev S."/>
            <person name="Min B."/>
            <person name="Naranjo-Ortiz M."/>
            <person name="Looney B."/>
            <person name="Konkel Z."/>
            <person name="Slot J.C."/>
            <person name="Sakamoto Y."/>
            <person name="Steenwyk J.L."/>
            <person name="Rokas A."/>
            <person name="Carro J."/>
            <person name="Camarero S."/>
            <person name="Ferreira P."/>
            <person name="Molpeceres G."/>
            <person name="Ruiz-Duenas F.J."/>
            <person name="Serrano A."/>
            <person name="Henrissat B."/>
            <person name="Drula E."/>
            <person name="Hughes K.W."/>
            <person name="Mata J.L."/>
            <person name="Ishikawa N.K."/>
            <person name="Vargas-Isla R."/>
            <person name="Ushijima S."/>
            <person name="Smith C.A."/>
            <person name="Donoghue J."/>
            <person name="Ahrendt S."/>
            <person name="Andreopoulos W."/>
            <person name="He G."/>
            <person name="LaButti K."/>
            <person name="Lipzen A."/>
            <person name="Ng V."/>
            <person name="Riley R."/>
            <person name="Sandor L."/>
            <person name="Barry K."/>
            <person name="Martinez A.T."/>
            <person name="Xiao Y."/>
            <person name="Gibbons J.G."/>
            <person name="Terashima K."/>
            <person name="Grigoriev I.V."/>
            <person name="Hibbett D."/>
        </authorList>
    </citation>
    <scope>NUCLEOTIDE SEQUENCE</scope>
    <source>
        <strain evidence="1">ET3784</strain>
    </source>
</reference>
<evidence type="ECO:0000313" key="1">
    <source>
        <dbReference type="EMBL" id="KAJ3709503.1"/>
    </source>
</evidence>
<evidence type="ECO:0000313" key="2">
    <source>
        <dbReference type="Proteomes" id="UP001176059"/>
    </source>
</evidence>
<comment type="caution">
    <text evidence="1">The sequence shown here is derived from an EMBL/GenBank/DDBJ whole genome shotgun (WGS) entry which is preliminary data.</text>
</comment>
<dbReference type="EMBL" id="JANVFO010000175">
    <property type="protein sequence ID" value="KAJ3709503.1"/>
    <property type="molecule type" value="Genomic_DNA"/>
</dbReference>
<dbReference type="Proteomes" id="UP001176059">
    <property type="component" value="Unassembled WGS sequence"/>
</dbReference>
<keyword evidence="2" id="KW-1185">Reference proteome</keyword>
<accession>A0AA38J1D1</accession>
<proteinExistence type="predicted"/>
<reference evidence="1" key="1">
    <citation type="submission" date="2022-08" db="EMBL/GenBank/DDBJ databases">
        <authorList>
            <consortium name="DOE Joint Genome Institute"/>
            <person name="Min B."/>
            <person name="Sierra-Patev S."/>
            <person name="Naranjo-Ortiz M."/>
            <person name="Looney B."/>
            <person name="Konkel Z."/>
            <person name="Slot J.C."/>
            <person name="Sakamoto Y."/>
            <person name="Steenwyk J.L."/>
            <person name="Rokas A."/>
            <person name="Carro J."/>
            <person name="Camarero S."/>
            <person name="Ferreira P."/>
            <person name="Molpeceres G."/>
            <person name="Ruiz-duenas F.J."/>
            <person name="Serrano A."/>
            <person name="Henrissat B."/>
            <person name="Drula E."/>
            <person name="Hughes K.W."/>
            <person name="Mata J.L."/>
            <person name="Ishikawa N.K."/>
            <person name="Vargas-Isla R."/>
            <person name="Ushijima S."/>
            <person name="Smith C.A."/>
            <person name="Ahrendt S."/>
            <person name="Andreopoulos W."/>
            <person name="He G."/>
            <person name="LaButti K."/>
            <person name="Lipzen A."/>
            <person name="Ng V."/>
            <person name="Riley R."/>
            <person name="Sandor L."/>
            <person name="Barry K."/>
            <person name="Martinez A.T."/>
            <person name="Xiao Y."/>
            <person name="Gibbons J.G."/>
            <person name="Terashima K."/>
            <person name="Hibbett D.S."/>
            <person name="Grigoriev I.V."/>
        </authorList>
    </citation>
    <scope>NUCLEOTIDE SEQUENCE</scope>
    <source>
        <strain evidence="1">ET3784</strain>
    </source>
</reference>
<protein>
    <submittedName>
        <fullName evidence="1">Uncharacterized protein</fullName>
    </submittedName>
</protein>
<name>A0AA38J1D1_9AGAR</name>
<organism evidence="1 2">
    <name type="scientific">Lentinula guzmanii</name>
    <dbReference type="NCBI Taxonomy" id="2804957"/>
    <lineage>
        <taxon>Eukaryota</taxon>
        <taxon>Fungi</taxon>
        <taxon>Dikarya</taxon>
        <taxon>Basidiomycota</taxon>
        <taxon>Agaricomycotina</taxon>
        <taxon>Agaricomycetes</taxon>
        <taxon>Agaricomycetidae</taxon>
        <taxon>Agaricales</taxon>
        <taxon>Marasmiineae</taxon>
        <taxon>Omphalotaceae</taxon>
        <taxon>Lentinula</taxon>
    </lineage>
</organism>
<dbReference type="AlphaFoldDB" id="A0AA38J1D1"/>
<gene>
    <name evidence="1" type="ORF">DFJ43DRAFT_1109710</name>
</gene>